<dbReference type="GO" id="GO:0004197">
    <property type="term" value="F:cysteine-type endopeptidase activity"/>
    <property type="evidence" value="ECO:0007669"/>
    <property type="project" value="InterPro"/>
</dbReference>
<accession>A0A0D1ZNH3</accession>
<evidence type="ECO:0000256" key="1">
    <source>
        <dbReference type="SAM" id="MobiDB-lite"/>
    </source>
</evidence>
<dbReference type="VEuPathDB" id="FungiDB:PV10_00088"/>
<dbReference type="GeneID" id="27317933"/>
<evidence type="ECO:0000313" key="3">
    <source>
        <dbReference type="EMBL" id="KIV96192.1"/>
    </source>
</evidence>
<dbReference type="Proteomes" id="UP000054302">
    <property type="component" value="Unassembled WGS sequence"/>
</dbReference>
<evidence type="ECO:0000313" key="4">
    <source>
        <dbReference type="Proteomes" id="UP000054302"/>
    </source>
</evidence>
<protein>
    <recommendedName>
        <fullName evidence="2">Peptidase C14 caspase domain-containing protein</fullName>
    </recommendedName>
</protein>
<keyword evidence="4" id="KW-1185">Reference proteome</keyword>
<dbReference type="OMA" id="WEWIASP"/>
<name>A0A0D1ZNH3_EXOME</name>
<dbReference type="AlphaFoldDB" id="A0A0D1ZNH3"/>
<dbReference type="EMBL" id="KN847520">
    <property type="protein sequence ID" value="KIV96192.1"/>
    <property type="molecule type" value="Genomic_DNA"/>
</dbReference>
<dbReference type="GO" id="GO:0006508">
    <property type="term" value="P:proteolysis"/>
    <property type="evidence" value="ECO:0007669"/>
    <property type="project" value="InterPro"/>
</dbReference>
<feature type="region of interest" description="Disordered" evidence="1">
    <location>
        <begin position="1"/>
        <end position="41"/>
    </location>
</feature>
<proteinExistence type="predicted"/>
<dbReference type="InterPro" id="IPR011600">
    <property type="entry name" value="Pept_C14_caspase"/>
</dbReference>
<sequence length="470" mass="52935">MSKPSAGKFTRSGFADLEDFHEHTREQASPNRFTSPSSPRARQNDLDVRMEVLMQSSTNDPEQLSIIERWLNEGLDARRRYGHAPSQSGDRLFYDLSIPSPVSENPEIWERLGNNAPETVRRARVEVRHPIRRSGSEGAGSLLSRQIDELVESLNNTERLNDSLTRNGRYSKVSVLPIMFEDVEPGFELEEELNGLEKCFVQHFNFHVYEIFKIPTTNAQGAVERTIRELIGRHGKKDELVIVVYAGHGIDTRGDSKIQSGRGPAMWAARAAYDPTNLVDWSSIQPSLHIAPCDTLIILNCCFAGNAALGGMKGTNEILAASDRQSLAYIHERSFMRAVIKVLTELKSSRSSLTINMIRDRLDSYNRNDRNEWEWIASPYHKRYPNLDHPSIKLQALPNPNTAIDRPTTSTQTPLTPSSFYVKVSLDSHSNVSLAEWSSCFGSASYPSDIELQFVTEESLRKSLEIDTGK</sequence>
<dbReference type="HOGENOM" id="CLU_669031_0_0_1"/>
<feature type="domain" description="Peptidase C14 caspase" evidence="2">
    <location>
        <begin position="193"/>
        <end position="313"/>
    </location>
</feature>
<feature type="compositionally biased region" description="Polar residues" evidence="1">
    <location>
        <begin position="27"/>
        <end position="41"/>
    </location>
</feature>
<gene>
    <name evidence="3" type="ORF">PV10_00088</name>
</gene>
<evidence type="ECO:0000259" key="2">
    <source>
        <dbReference type="Pfam" id="PF00656"/>
    </source>
</evidence>
<dbReference type="OrthoDB" id="4156866at2759"/>
<organism evidence="3 4">
    <name type="scientific">Exophiala mesophila</name>
    <name type="common">Black yeast-like fungus</name>
    <dbReference type="NCBI Taxonomy" id="212818"/>
    <lineage>
        <taxon>Eukaryota</taxon>
        <taxon>Fungi</taxon>
        <taxon>Dikarya</taxon>
        <taxon>Ascomycota</taxon>
        <taxon>Pezizomycotina</taxon>
        <taxon>Eurotiomycetes</taxon>
        <taxon>Chaetothyriomycetidae</taxon>
        <taxon>Chaetothyriales</taxon>
        <taxon>Herpotrichiellaceae</taxon>
        <taxon>Exophiala</taxon>
    </lineage>
</organism>
<dbReference type="STRING" id="212818.A0A0D1ZNH3"/>
<reference evidence="3 4" key="1">
    <citation type="submission" date="2015-01" db="EMBL/GenBank/DDBJ databases">
        <title>The Genome Sequence of Exophiala mesophila CBS40295.</title>
        <authorList>
            <consortium name="The Broad Institute Genomics Platform"/>
            <person name="Cuomo C."/>
            <person name="de Hoog S."/>
            <person name="Gorbushina A."/>
            <person name="Stielow B."/>
            <person name="Teixiera M."/>
            <person name="Abouelleil A."/>
            <person name="Chapman S.B."/>
            <person name="Priest M."/>
            <person name="Young S.K."/>
            <person name="Wortman J."/>
            <person name="Nusbaum C."/>
            <person name="Birren B."/>
        </authorList>
    </citation>
    <scope>NUCLEOTIDE SEQUENCE [LARGE SCALE GENOMIC DNA]</scope>
    <source>
        <strain evidence="3 4">CBS 40295</strain>
    </source>
</reference>
<dbReference type="Pfam" id="PF00656">
    <property type="entry name" value="Peptidase_C14"/>
    <property type="match status" value="1"/>
</dbReference>
<dbReference type="RefSeq" id="XP_016227766.1">
    <property type="nucleotide sequence ID" value="XM_016364117.1"/>
</dbReference>